<feature type="domain" description="EB" evidence="1">
    <location>
        <begin position="169"/>
        <end position="217"/>
    </location>
</feature>
<evidence type="ECO:0000259" key="1">
    <source>
        <dbReference type="Pfam" id="PF01683"/>
    </source>
</evidence>
<dbReference type="Pfam" id="PF01683">
    <property type="entry name" value="EB"/>
    <property type="match status" value="2"/>
</dbReference>
<dbReference type="EMBL" id="CAJFCW020000005">
    <property type="protein sequence ID" value="CAG9118795.1"/>
    <property type="molecule type" value="Genomic_DNA"/>
</dbReference>
<evidence type="ECO:0000313" key="2">
    <source>
        <dbReference type="EMBL" id="CAD5223788.1"/>
    </source>
</evidence>
<dbReference type="InterPro" id="IPR006150">
    <property type="entry name" value="Cys_repeat_1"/>
</dbReference>
<dbReference type="InterPro" id="IPR006149">
    <property type="entry name" value="EB_dom"/>
</dbReference>
<dbReference type="Proteomes" id="UP000783686">
    <property type="component" value="Unassembled WGS sequence"/>
</dbReference>
<dbReference type="Proteomes" id="UP000614601">
    <property type="component" value="Unassembled WGS sequence"/>
</dbReference>
<gene>
    <name evidence="2" type="ORF">BOKJ2_LOCUS10558</name>
</gene>
<proteinExistence type="predicted"/>
<dbReference type="OrthoDB" id="5861823at2759"/>
<keyword evidence="3" id="KW-1185">Reference proteome</keyword>
<sequence length="322" mass="35651">MNTVYSQECEVGMIKLYNGVNCQTDQSCQRLSTGFFCYNGKCCSNAVSLANGYGSSCTTANQCAFANSQCTGNVCYCQFGYNFNGQTCLPNNGIQRDDNTINGFCQPNEVSVNQICYPLRSYYGNCDYNEQCAFPGGICDQRQCKCNFGQIFNGFQCIQDRAIPVPSTCPANQILINNQCLQRAGLGERCMYDEQCEGTFTDSGYKCQNGICTRVNGWTPQPRPAQCRNPNARVEMSGSTPKNCISQTCSNGFHCEYSPSILQYICCGPIDGESGEIKMYPGYSNLPLQCFGINSCTFVDYPYCVYSQSYRHNVCCSKPDCI</sequence>
<organism evidence="2 3">
    <name type="scientific">Bursaphelenchus okinawaensis</name>
    <dbReference type="NCBI Taxonomy" id="465554"/>
    <lineage>
        <taxon>Eukaryota</taxon>
        <taxon>Metazoa</taxon>
        <taxon>Ecdysozoa</taxon>
        <taxon>Nematoda</taxon>
        <taxon>Chromadorea</taxon>
        <taxon>Rhabditida</taxon>
        <taxon>Tylenchina</taxon>
        <taxon>Tylenchomorpha</taxon>
        <taxon>Aphelenchoidea</taxon>
        <taxon>Aphelenchoididae</taxon>
        <taxon>Bursaphelenchus</taxon>
    </lineage>
</organism>
<name>A0A811L925_9BILA</name>
<dbReference type="SMART" id="SM00289">
    <property type="entry name" value="WR1"/>
    <property type="match status" value="4"/>
</dbReference>
<reference evidence="2" key="1">
    <citation type="submission" date="2020-09" db="EMBL/GenBank/DDBJ databases">
        <authorList>
            <person name="Kikuchi T."/>
        </authorList>
    </citation>
    <scope>NUCLEOTIDE SEQUENCE</scope>
    <source>
        <strain evidence="2">SH1</strain>
    </source>
</reference>
<comment type="caution">
    <text evidence="2">The sequence shown here is derived from an EMBL/GenBank/DDBJ whole genome shotgun (WGS) entry which is preliminary data.</text>
</comment>
<evidence type="ECO:0000313" key="3">
    <source>
        <dbReference type="Proteomes" id="UP000614601"/>
    </source>
</evidence>
<accession>A0A811L925</accession>
<dbReference type="EMBL" id="CAJFDH010000005">
    <property type="protein sequence ID" value="CAD5223788.1"/>
    <property type="molecule type" value="Genomic_DNA"/>
</dbReference>
<dbReference type="AlphaFoldDB" id="A0A811L925"/>
<protein>
    <recommendedName>
        <fullName evidence="1">EB domain-containing protein</fullName>
    </recommendedName>
</protein>
<feature type="domain" description="EB" evidence="1">
    <location>
        <begin position="105"/>
        <end position="157"/>
    </location>
</feature>